<dbReference type="RefSeq" id="WP_015008824.1">
    <property type="nucleotide sequence ID" value="NC_018704.1"/>
</dbReference>
<dbReference type="OrthoDB" id="2677468at2"/>
<dbReference type="SUPFAM" id="SSF54534">
    <property type="entry name" value="FKBP-like"/>
    <property type="match status" value="1"/>
</dbReference>
<evidence type="ECO:0000256" key="4">
    <source>
        <dbReference type="ARBA" id="ARBA00023110"/>
    </source>
</evidence>
<dbReference type="STRING" id="698758.AXY_00850"/>
<gene>
    <name evidence="8" type="ordered locus">AXY_00850</name>
</gene>
<keyword evidence="9" id="KW-1185">Reference proteome</keyword>
<dbReference type="EMBL" id="AP012050">
    <property type="protein sequence ID" value="BAM46217.1"/>
    <property type="molecule type" value="Genomic_DNA"/>
</dbReference>
<dbReference type="Proteomes" id="UP000006294">
    <property type="component" value="Chromosome"/>
</dbReference>
<evidence type="ECO:0000313" key="9">
    <source>
        <dbReference type="Proteomes" id="UP000006294"/>
    </source>
</evidence>
<accession>K0IZ16</accession>
<keyword evidence="3" id="KW-0732">Signal</keyword>
<comment type="catalytic activity">
    <reaction evidence="1">
        <text>[protein]-peptidylproline (omega=180) = [protein]-peptidylproline (omega=0)</text>
        <dbReference type="Rhea" id="RHEA:16237"/>
        <dbReference type="Rhea" id="RHEA-COMP:10747"/>
        <dbReference type="Rhea" id="RHEA-COMP:10748"/>
        <dbReference type="ChEBI" id="CHEBI:83833"/>
        <dbReference type="ChEBI" id="CHEBI:83834"/>
        <dbReference type="EC" id="5.2.1.8"/>
    </reaction>
</comment>
<keyword evidence="5 6" id="KW-0413">Isomerase</keyword>
<dbReference type="Gene3D" id="3.10.50.40">
    <property type="match status" value="1"/>
</dbReference>
<dbReference type="eggNOG" id="COG0760">
    <property type="taxonomic scope" value="Bacteria"/>
</dbReference>
<proteinExistence type="predicted"/>
<dbReference type="Pfam" id="PF00639">
    <property type="entry name" value="Rotamase"/>
    <property type="match status" value="1"/>
</dbReference>
<keyword evidence="4 6" id="KW-0697">Rotamase</keyword>
<evidence type="ECO:0000256" key="2">
    <source>
        <dbReference type="ARBA" id="ARBA00013194"/>
    </source>
</evidence>
<sequence length="298" mass="34944">MRKLLMGIIVILVVTNILTVVFMKNDKEDLTEGTEPVDEIDVKQPVASIDDQDIYYDDWVAYLETNYGEEALAEMIDRYVVKELANQQNLSVDPKIIDLEVSFLATLVGQLPENKVEKIEAEWRENIEHRLLTDMLFAKDVTISEDKLRSYYDKYQSQYQFSHRVELSHIVVENLETANRVYQELEEGADFKALAYEYSIDEDSRSAGGYLGFFTKESSFLPVNYFEKTRDIEEYQFSEPFLSSQGYVILYLHRDLPTIELGFNDLKDYIRVKIAIEELETTPSIKDFWDEFNIDWIY</sequence>
<dbReference type="PROSITE" id="PS50198">
    <property type="entry name" value="PPIC_PPIASE_2"/>
    <property type="match status" value="1"/>
</dbReference>
<dbReference type="HOGENOM" id="CLU_034646_10_1_9"/>
<dbReference type="PANTHER" id="PTHR47245:SF1">
    <property type="entry name" value="FOLDASE PROTEIN PRSA"/>
    <property type="match status" value="1"/>
</dbReference>
<dbReference type="Gene3D" id="1.10.4030.10">
    <property type="entry name" value="Porin chaperone SurA, peptide-binding domain"/>
    <property type="match status" value="1"/>
</dbReference>
<organism evidence="8 9">
    <name type="scientific">Amphibacillus xylanus (strain ATCC 51415 / DSM 6626 / JCM 7361 / LMG 17667 / NBRC 15112 / Ep01)</name>
    <dbReference type="NCBI Taxonomy" id="698758"/>
    <lineage>
        <taxon>Bacteria</taxon>
        <taxon>Bacillati</taxon>
        <taxon>Bacillota</taxon>
        <taxon>Bacilli</taxon>
        <taxon>Bacillales</taxon>
        <taxon>Bacillaceae</taxon>
        <taxon>Amphibacillus</taxon>
    </lineage>
</organism>
<name>K0IZ16_AMPXN</name>
<protein>
    <recommendedName>
        <fullName evidence="2">peptidylprolyl isomerase</fullName>
        <ecNumber evidence="2">5.2.1.8</ecNumber>
    </recommendedName>
</protein>
<evidence type="ECO:0000256" key="6">
    <source>
        <dbReference type="PROSITE-ProRule" id="PRU00278"/>
    </source>
</evidence>
<dbReference type="AlphaFoldDB" id="K0IZ16"/>
<feature type="domain" description="PpiC" evidence="7">
    <location>
        <begin position="162"/>
        <end position="254"/>
    </location>
</feature>
<dbReference type="InterPro" id="IPR000297">
    <property type="entry name" value="PPIase_PpiC"/>
</dbReference>
<evidence type="ECO:0000256" key="3">
    <source>
        <dbReference type="ARBA" id="ARBA00022729"/>
    </source>
</evidence>
<evidence type="ECO:0000256" key="1">
    <source>
        <dbReference type="ARBA" id="ARBA00000971"/>
    </source>
</evidence>
<evidence type="ECO:0000256" key="5">
    <source>
        <dbReference type="ARBA" id="ARBA00023235"/>
    </source>
</evidence>
<dbReference type="PANTHER" id="PTHR47245">
    <property type="entry name" value="PEPTIDYLPROLYL ISOMERASE"/>
    <property type="match status" value="1"/>
</dbReference>
<dbReference type="KEGG" id="axl:AXY_00850"/>
<dbReference type="InterPro" id="IPR046357">
    <property type="entry name" value="PPIase_dom_sf"/>
</dbReference>
<evidence type="ECO:0000313" key="8">
    <source>
        <dbReference type="EMBL" id="BAM46217.1"/>
    </source>
</evidence>
<evidence type="ECO:0000259" key="7">
    <source>
        <dbReference type="PROSITE" id="PS50198"/>
    </source>
</evidence>
<dbReference type="InterPro" id="IPR050245">
    <property type="entry name" value="PrsA_foldase"/>
</dbReference>
<dbReference type="GO" id="GO:0003755">
    <property type="term" value="F:peptidyl-prolyl cis-trans isomerase activity"/>
    <property type="evidence" value="ECO:0007669"/>
    <property type="project" value="UniProtKB-KW"/>
</dbReference>
<dbReference type="EC" id="5.2.1.8" evidence="2"/>
<reference evidence="8 9" key="1">
    <citation type="submission" date="2011-01" db="EMBL/GenBank/DDBJ databases">
        <title>Whole genome sequence of Amphibacillus xylinus NBRC 15112.</title>
        <authorList>
            <person name="Nakazawa H."/>
            <person name="Katano Y."/>
            <person name="Nakamura S."/>
            <person name="Sasagawa M."/>
            <person name="Fukada J."/>
            <person name="Arai T."/>
            <person name="Sasakura N."/>
            <person name="Mochizuki D."/>
            <person name="Hosoyama A."/>
            <person name="Harada K."/>
            <person name="Horikawa H."/>
            <person name="Kato Y."/>
            <person name="Harada T."/>
            <person name="Sasaki K."/>
            <person name="Sekiguchi M."/>
            <person name="Hodoyama M."/>
            <person name="Nishiko R."/>
            <person name="Narita H."/>
            <person name="Hanamaki A."/>
            <person name="Hata C."/>
            <person name="Konno Y."/>
            <person name="Niimura Y."/>
            <person name="Yamazaki S."/>
            <person name="Fujita N."/>
        </authorList>
    </citation>
    <scope>NUCLEOTIDE SEQUENCE [LARGE SCALE GENOMIC DNA]</scope>
    <source>
        <strain evidence="9">ATCC 51415 / DSM 6626 / JCM 7361 / LMG 17667 / NBRC 15112 / Ep01</strain>
    </source>
</reference>